<accession>A0AAW1UQT2</accession>
<dbReference type="PANTHER" id="PTHR33332">
    <property type="entry name" value="REVERSE TRANSCRIPTASE DOMAIN-CONTAINING PROTEIN"/>
    <property type="match status" value="1"/>
</dbReference>
<dbReference type="Proteomes" id="UP001431783">
    <property type="component" value="Unassembled WGS sequence"/>
</dbReference>
<protein>
    <recommendedName>
        <fullName evidence="3">Reverse transcriptase</fullName>
    </recommendedName>
</protein>
<name>A0AAW1UQT2_9CUCU</name>
<keyword evidence="2" id="KW-1185">Reference proteome</keyword>
<evidence type="ECO:0000313" key="1">
    <source>
        <dbReference type="EMBL" id="KAK9882196.1"/>
    </source>
</evidence>
<gene>
    <name evidence="1" type="ORF">WA026_019708</name>
</gene>
<evidence type="ECO:0000313" key="2">
    <source>
        <dbReference type="Proteomes" id="UP001431783"/>
    </source>
</evidence>
<comment type="caution">
    <text evidence="1">The sequence shown here is derived from an EMBL/GenBank/DDBJ whole genome shotgun (WGS) entry which is preliminary data.</text>
</comment>
<evidence type="ECO:0008006" key="3">
    <source>
        <dbReference type="Google" id="ProtNLM"/>
    </source>
</evidence>
<organism evidence="1 2">
    <name type="scientific">Henosepilachna vigintioctopunctata</name>
    <dbReference type="NCBI Taxonomy" id="420089"/>
    <lineage>
        <taxon>Eukaryota</taxon>
        <taxon>Metazoa</taxon>
        <taxon>Ecdysozoa</taxon>
        <taxon>Arthropoda</taxon>
        <taxon>Hexapoda</taxon>
        <taxon>Insecta</taxon>
        <taxon>Pterygota</taxon>
        <taxon>Neoptera</taxon>
        <taxon>Endopterygota</taxon>
        <taxon>Coleoptera</taxon>
        <taxon>Polyphaga</taxon>
        <taxon>Cucujiformia</taxon>
        <taxon>Coccinelloidea</taxon>
        <taxon>Coccinellidae</taxon>
        <taxon>Epilachninae</taxon>
        <taxon>Epilachnini</taxon>
        <taxon>Henosepilachna</taxon>
    </lineage>
</organism>
<dbReference type="EMBL" id="JARQZJ010000073">
    <property type="protein sequence ID" value="KAK9882196.1"/>
    <property type="molecule type" value="Genomic_DNA"/>
</dbReference>
<dbReference type="AlphaFoldDB" id="A0AAW1UQT2"/>
<sequence>MDGCSRFSDEFIKWCDSNALILNVEKTECIYFNQRRNNKLKLSFSLRESLVSSKNQAKFLGIIVDHELRWSDHIDHVIKKLNSAFYVIYKIKSTVPAYTILQVYYSLVYSCLSYGIILWGNSVDHRRIFVAQKRIIRLMFDLKPRDSCKPVFMAHRILTLSSIYLYKCLVYVKENQTKFPCLTESHNYDTRNSNVLFVPEHDTARYEKSPSYQCIKLFNHLPNEIKNLRGVRFKKIVKEVLLKKAYYNVGEYLLDSNIVK</sequence>
<proteinExistence type="predicted"/>
<reference evidence="1 2" key="1">
    <citation type="submission" date="2023-03" db="EMBL/GenBank/DDBJ databases">
        <title>Genome insight into feeding habits of ladybird beetles.</title>
        <authorList>
            <person name="Li H.-S."/>
            <person name="Huang Y.-H."/>
            <person name="Pang H."/>
        </authorList>
    </citation>
    <scope>NUCLEOTIDE SEQUENCE [LARGE SCALE GENOMIC DNA]</scope>
    <source>
        <strain evidence="1">SYSU_2023b</strain>
        <tissue evidence="1">Whole body</tissue>
    </source>
</reference>